<keyword evidence="5" id="KW-1015">Disulfide bond</keyword>
<evidence type="ECO:0000256" key="1">
    <source>
        <dbReference type="ARBA" id="ARBA00005406"/>
    </source>
</evidence>
<organism evidence="7 8">
    <name type="scientific">Holothuria leucospilota</name>
    <name type="common">Black long sea cucumber</name>
    <name type="synonym">Mertensiothuria leucospilota</name>
    <dbReference type="NCBI Taxonomy" id="206669"/>
    <lineage>
        <taxon>Eukaryota</taxon>
        <taxon>Metazoa</taxon>
        <taxon>Echinodermata</taxon>
        <taxon>Eleutherozoa</taxon>
        <taxon>Echinozoa</taxon>
        <taxon>Holothuroidea</taxon>
        <taxon>Aspidochirotacea</taxon>
        <taxon>Aspidochirotida</taxon>
        <taxon>Holothuriidae</taxon>
        <taxon>Holothuria</taxon>
    </lineage>
</organism>
<dbReference type="CDD" id="cd04759">
    <property type="entry name" value="Rib_hydrolase"/>
    <property type="match status" value="1"/>
</dbReference>
<sequence>MADLNSIRVFLVAVISLFLIDKVTSVPGTPRAIREIFIGRCEDYKTGAINKLADTAELSSKNCTELWELFSKAWVGRHACDPVASDYKEFVDAAAITIPKDSVNFWDGWDIYDTVRAYSREGQRSWTLDYTFIGYLINGYYFCGSETGDGINYDECPDDGGCGFGTGAADAFWAQASIHFSTAATGRGRVFFNSSRPGGAFQDEESFFAQYELANLTPEKISRMDIYVLSDVKQTPGEDCESESIQKLKTALKDKSIDYICLDNPSEVFHQLCIDYDDHEDCAFLSDGSTITKPAILFSTVVAMVTTRLMTQDS</sequence>
<dbReference type="EMBL" id="JAIZAY010000013">
    <property type="protein sequence ID" value="KAJ8030502.1"/>
    <property type="molecule type" value="Genomic_DNA"/>
</dbReference>
<dbReference type="OrthoDB" id="9944984at2759"/>
<evidence type="ECO:0000313" key="7">
    <source>
        <dbReference type="EMBL" id="KAJ8030502.1"/>
    </source>
</evidence>
<evidence type="ECO:0000256" key="4">
    <source>
        <dbReference type="ARBA" id="ARBA00023027"/>
    </source>
</evidence>
<dbReference type="InterPro" id="IPR003193">
    <property type="entry name" value="ADP-ribosyl_cyclase"/>
</dbReference>
<name>A0A9Q1BPL7_HOLLE</name>
<accession>A0A9Q1BPL7</accession>
<dbReference type="AlphaFoldDB" id="A0A9Q1BPL7"/>
<dbReference type="Pfam" id="PF02267">
    <property type="entry name" value="Rib_hydrolayse"/>
    <property type="match status" value="1"/>
</dbReference>
<dbReference type="Gene3D" id="3.40.50.720">
    <property type="entry name" value="NAD(P)-binding Rossmann-like Domain"/>
    <property type="match status" value="1"/>
</dbReference>
<dbReference type="Proteomes" id="UP001152320">
    <property type="component" value="Chromosome 13"/>
</dbReference>
<dbReference type="Gene3D" id="1.20.82.10">
    <property type="entry name" value="ADP Ribosyl Cyclase, Chain A, domain 1"/>
    <property type="match status" value="1"/>
</dbReference>
<dbReference type="SUPFAM" id="SSF52309">
    <property type="entry name" value="N-(deoxy)ribosyltransferase-like"/>
    <property type="match status" value="1"/>
</dbReference>
<protein>
    <submittedName>
        <fullName evidence="7">ADP-ribosyl cyclase/cyclic ADP-ribose hydrolase</fullName>
    </submittedName>
</protein>
<evidence type="ECO:0000256" key="6">
    <source>
        <dbReference type="SAM" id="SignalP"/>
    </source>
</evidence>
<keyword evidence="2" id="KW-0808">Transferase</keyword>
<keyword evidence="4" id="KW-0520">NAD</keyword>
<dbReference type="GO" id="GO:0016740">
    <property type="term" value="F:transferase activity"/>
    <property type="evidence" value="ECO:0007669"/>
    <property type="project" value="UniProtKB-KW"/>
</dbReference>
<keyword evidence="6" id="KW-0732">Signal</keyword>
<evidence type="ECO:0000256" key="3">
    <source>
        <dbReference type="ARBA" id="ARBA00022801"/>
    </source>
</evidence>
<keyword evidence="3 7" id="KW-0378">Hydrolase</keyword>
<dbReference type="GO" id="GO:0061809">
    <property type="term" value="F:NAD+ nucleosidase activity, cyclic ADP-ribose generating"/>
    <property type="evidence" value="ECO:0007669"/>
    <property type="project" value="InterPro"/>
</dbReference>
<evidence type="ECO:0000256" key="5">
    <source>
        <dbReference type="ARBA" id="ARBA00023157"/>
    </source>
</evidence>
<evidence type="ECO:0000313" key="8">
    <source>
        <dbReference type="Proteomes" id="UP001152320"/>
    </source>
</evidence>
<evidence type="ECO:0000256" key="2">
    <source>
        <dbReference type="ARBA" id="ARBA00022679"/>
    </source>
</evidence>
<dbReference type="PANTHER" id="PTHR10912">
    <property type="entry name" value="ADP-RIBOSYL CYCLASE"/>
    <property type="match status" value="1"/>
</dbReference>
<comment type="similarity">
    <text evidence="1">Belongs to the ADP-ribosyl cyclase family.</text>
</comment>
<dbReference type="GO" id="GO:0005886">
    <property type="term" value="C:plasma membrane"/>
    <property type="evidence" value="ECO:0007669"/>
    <property type="project" value="TreeGrafter"/>
</dbReference>
<dbReference type="GO" id="GO:0016849">
    <property type="term" value="F:phosphorus-oxygen lyase activity"/>
    <property type="evidence" value="ECO:0007669"/>
    <property type="project" value="TreeGrafter"/>
</dbReference>
<dbReference type="PANTHER" id="PTHR10912:SF7">
    <property type="entry name" value="ADP-RIBOSYL CYCLASE_CYCLIC ADP-RIBOSE HYDROLASE"/>
    <property type="match status" value="1"/>
</dbReference>
<keyword evidence="8" id="KW-1185">Reference proteome</keyword>
<proteinExistence type="inferred from homology"/>
<feature type="chain" id="PRO_5040116212" evidence="6">
    <location>
        <begin position="26"/>
        <end position="314"/>
    </location>
</feature>
<feature type="signal peptide" evidence="6">
    <location>
        <begin position="1"/>
        <end position="25"/>
    </location>
</feature>
<comment type="caution">
    <text evidence="7">The sequence shown here is derived from an EMBL/GenBank/DDBJ whole genome shotgun (WGS) entry which is preliminary data.</text>
</comment>
<reference evidence="7" key="1">
    <citation type="submission" date="2021-10" db="EMBL/GenBank/DDBJ databases">
        <title>Tropical sea cucumber genome reveals ecological adaptation and Cuvierian tubules defense mechanism.</title>
        <authorList>
            <person name="Chen T."/>
        </authorList>
    </citation>
    <scope>NUCLEOTIDE SEQUENCE</scope>
    <source>
        <strain evidence="7">Nanhai2018</strain>
        <tissue evidence="7">Muscle</tissue>
    </source>
</reference>
<gene>
    <name evidence="7" type="ORF">HOLleu_26944</name>
</gene>